<evidence type="ECO:0000259" key="2">
    <source>
        <dbReference type="Pfam" id="PF24646"/>
    </source>
</evidence>
<reference evidence="3 4" key="1">
    <citation type="journal article" date="2020" name="G3 (Bethesda)">
        <title>Improved Reference Genome for Cyclotella cryptica CCMP332, a Model for Cell Wall Morphogenesis, Salinity Adaptation, and Lipid Production in Diatoms (Bacillariophyta).</title>
        <authorList>
            <person name="Roberts W.R."/>
            <person name="Downey K.M."/>
            <person name="Ruck E.C."/>
            <person name="Traller J.C."/>
            <person name="Alverson A.J."/>
        </authorList>
    </citation>
    <scope>NUCLEOTIDE SEQUENCE [LARGE SCALE GENOMIC DNA]</scope>
    <source>
        <strain evidence="3 4">CCMP332</strain>
    </source>
</reference>
<gene>
    <name evidence="3" type="ORF">HJC23_003029</name>
</gene>
<dbReference type="InterPro" id="IPR019524">
    <property type="entry name" value="B-solenoid_diatom-type"/>
</dbReference>
<dbReference type="AlphaFoldDB" id="A0ABD3Q027"/>
<feature type="compositionally biased region" description="Basic residues" evidence="1">
    <location>
        <begin position="607"/>
        <end position="638"/>
    </location>
</feature>
<accession>A0ABD3Q027</accession>
<comment type="caution">
    <text evidence="3">The sequence shown here is derived from an EMBL/GenBank/DDBJ whole genome shotgun (WGS) entry which is preliminary data.</text>
</comment>
<feature type="domain" description="DUF7640" evidence="2">
    <location>
        <begin position="110"/>
        <end position="178"/>
    </location>
</feature>
<feature type="region of interest" description="Disordered" evidence="1">
    <location>
        <begin position="574"/>
        <end position="651"/>
    </location>
</feature>
<dbReference type="PRINTS" id="PR01217">
    <property type="entry name" value="PRICHEXTENSN"/>
</dbReference>
<dbReference type="Pfam" id="PF24646">
    <property type="entry name" value="DUF7640"/>
    <property type="match status" value="2"/>
</dbReference>
<feature type="compositionally biased region" description="Low complexity" evidence="1">
    <location>
        <begin position="351"/>
        <end position="410"/>
    </location>
</feature>
<dbReference type="PANTHER" id="PTHR22534:SF5">
    <property type="entry name" value="SRCR DOMAIN-CONTAINING PROTEIN"/>
    <property type="match status" value="1"/>
</dbReference>
<feature type="region of interest" description="Disordered" evidence="1">
    <location>
        <begin position="312"/>
        <end position="450"/>
    </location>
</feature>
<dbReference type="EMBL" id="JABMIG020000095">
    <property type="protein sequence ID" value="KAL3793021.1"/>
    <property type="molecule type" value="Genomic_DNA"/>
</dbReference>
<evidence type="ECO:0000256" key="1">
    <source>
        <dbReference type="SAM" id="MobiDB-lite"/>
    </source>
</evidence>
<sequence>MRLIAPSASFPVAIATSQMFLSVPWTHAVDNVDKVYNRETQINGANDSFSVGEECSFGTSSNLRGVDADVGILSGCSDPDFVCVEDFTSDLGGRCAPITAKQRKLQTACTKCTPASACEGLSQAFIENKIGEGSCCGEKACAGVSYDSTIGAGSCIGYKNCYNLQIANIGNGSCNGASVMGKDGYVGYACAHVRGTIGDNSCYEYAACYQTLDDSNKGYTFNVGNNSCRKKSACFYSSDNSIGDGSCGGEYACYQSYSSVGETSCNGYYACYKNKGVIGTNSCNAKLACENNLAYIGDFFCNAVYECRSNSSPITSAPTQAPTRATTPSPTSKPTTTSPTEPNGTPPPTATPTTPAPTKRPTNKPTNATTSPTRKPTTSSPTKPIGTSPPTLKPTVSPTSPSPTKKGATSAPTKRPIPSPGPTNKPTMDPTTTRPTFEPTPSVPTQRPTTVSPSLVFSVNLCYPGCNNFADINTNNEFEDMIMKYTPCSSNECSVTIMASSKSKCIDCNITSSGQVRFLKSEDFQDSTVAFQIMSSSPLNEVAVRENLNSNITNANNDLIESNSVFRVRSTFTEATLPPTPSPTKKPFASSSKPHQGKSSKSGNRSKSSKAKNMKSGKKSKKEHSKQKNTKKQDRKKNLKEGKEKKEFVRV</sequence>
<protein>
    <recommendedName>
        <fullName evidence="2">DUF7640 domain-containing protein</fullName>
    </recommendedName>
</protein>
<proteinExistence type="predicted"/>
<dbReference type="PANTHER" id="PTHR22534">
    <property type="entry name" value="SRCR DOMAIN-CONTAINING PROTEIN"/>
    <property type="match status" value="1"/>
</dbReference>
<feature type="domain" description="DUF7640" evidence="2">
    <location>
        <begin position="221"/>
        <end position="314"/>
    </location>
</feature>
<dbReference type="InterPro" id="IPR056057">
    <property type="entry name" value="DUF7640"/>
</dbReference>
<keyword evidence="4" id="KW-1185">Reference proteome</keyword>
<feature type="compositionally biased region" description="Low complexity" evidence="1">
    <location>
        <begin position="430"/>
        <end position="440"/>
    </location>
</feature>
<feature type="compositionally biased region" description="Low complexity" evidence="1">
    <location>
        <begin position="585"/>
        <end position="606"/>
    </location>
</feature>
<dbReference type="Proteomes" id="UP001516023">
    <property type="component" value="Unassembled WGS sequence"/>
</dbReference>
<organism evidence="3 4">
    <name type="scientific">Cyclotella cryptica</name>
    <dbReference type="NCBI Taxonomy" id="29204"/>
    <lineage>
        <taxon>Eukaryota</taxon>
        <taxon>Sar</taxon>
        <taxon>Stramenopiles</taxon>
        <taxon>Ochrophyta</taxon>
        <taxon>Bacillariophyta</taxon>
        <taxon>Coscinodiscophyceae</taxon>
        <taxon>Thalassiosirophycidae</taxon>
        <taxon>Stephanodiscales</taxon>
        <taxon>Stephanodiscaceae</taxon>
        <taxon>Cyclotella</taxon>
    </lineage>
</organism>
<evidence type="ECO:0000313" key="4">
    <source>
        <dbReference type="Proteomes" id="UP001516023"/>
    </source>
</evidence>
<name>A0ABD3Q027_9STRA</name>
<feature type="compositionally biased region" description="Basic and acidic residues" evidence="1">
    <location>
        <begin position="639"/>
        <end position="651"/>
    </location>
</feature>
<feature type="compositionally biased region" description="Low complexity" evidence="1">
    <location>
        <begin position="315"/>
        <end position="343"/>
    </location>
</feature>
<evidence type="ECO:0000313" key="3">
    <source>
        <dbReference type="EMBL" id="KAL3793021.1"/>
    </source>
</evidence>